<evidence type="ECO:0000313" key="3">
    <source>
        <dbReference type="Proteomes" id="UP000295645"/>
    </source>
</evidence>
<dbReference type="AlphaFoldDB" id="A0A4R3Z113"/>
<keyword evidence="3" id="KW-1185">Reference proteome</keyword>
<sequence>MRITAWIAGNEVQADSHADRLIFEPGKGWAYSNIGYLHVRTLIEETTQQSLGSALDSLVLKPLGITDASMALSPEDLEATAWGNPRAYHPGWVYHGLMIGPATSAALLLQRLLEGQLLSSQSLAAMLDMHEFDIPPSSRPWSRVGSGLGIMSGTANGKVYVGHTGAGPGSTCAIYTSLDGAQRRTAATFAPVDEPGEVEYRAVALIDGA</sequence>
<dbReference type="Pfam" id="PF00144">
    <property type="entry name" value="Beta-lactamase"/>
    <property type="match status" value="1"/>
</dbReference>
<dbReference type="InterPro" id="IPR001466">
    <property type="entry name" value="Beta-lactam-related"/>
</dbReference>
<dbReference type="EMBL" id="SMCS01000001">
    <property type="protein sequence ID" value="TCV97433.1"/>
    <property type="molecule type" value="Genomic_DNA"/>
</dbReference>
<evidence type="ECO:0000313" key="2">
    <source>
        <dbReference type="EMBL" id="TCV97433.1"/>
    </source>
</evidence>
<accession>A0A4R3Z113</accession>
<dbReference type="InterPro" id="IPR050491">
    <property type="entry name" value="AmpC-like"/>
</dbReference>
<dbReference type="Proteomes" id="UP000295645">
    <property type="component" value="Unassembled WGS sequence"/>
</dbReference>
<evidence type="ECO:0000259" key="1">
    <source>
        <dbReference type="Pfam" id="PF00144"/>
    </source>
</evidence>
<dbReference type="PANTHER" id="PTHR46825">
    <property type="entry name" value="D-ALANYL-D-ALANINE-CARBOXYPEPTIDASE/ENDOPEPTIDASE AMPH"/>
    <property type="match status" value="1"/>
</dbReference>
<dbReference type="RefSeq" id="WP_165973474.1">
    <property type="nucleotide sequence ID" value="NZ_SMCS01000001.1"/>
</dbReference>
<reference evidence="2 3" key="1">
    <citation type="submission" date="2019-03" db="EMBL/GenBank/DDBJ databases">
        <title>Above-ground endophytic microbial communities from plants in different locations in the United States.</title>
        <authorList>
            <person name="Frank C."/>
        </authorList>
    </citation>
    <scope>NUCLEOTIDE SEQUENCE [LARGE SCALE GENOMIC DNA]</scope>
    <source>
        <strain evidence="2 3">LP_13_YM</strain>
    </source>
</reference>
<dbReference type="Gene3D" id="3.40.710.10">
    <property type="entry name" value="DD-peptidase/beta-lactamase superfamily"/>
    <property type="match status" value="1"/>
</dbReference>
<dbReference type="SUPFAM" id="SSF56601">
    <property type="entry name" value="beta-lactamase/transpeptidase-like"/>
    <property type="match status" value="1"/>
</dbReference>
<organism evidence="2 3">
    <name type="scientific">Luteibacter rhizovicinus</name>
    <dbReference type="NCBI Taxonomy" id="242606"/>
    <lineage>
        <taxon>Bacteria</taxon>
        <taxon>Pseudomonadati</taxon>
        <taxon>Pseudomonadota</taxon>
        <taxon>Gammaproteobacteria</taxon>
        <taxon>Lysobacterales</taxon>
        <taxon>Rhodanobacteraceae</taxon>
        <taxon>Luteibacter</taxon>
    </lineage>
</organism>
<feature type="domain" description="Beta-lactamase-related" evidence="1">
    <location>
        <begin position="18"/>
        <end position="175"/>
    </location>
</feature>
<gene>
    <name evidence="2" type="ORF">EC912_101445</name>
</gene>
<dbReference type="InterPro" id="IPR012338">
    <property type="entry name" value="Beta-lactam/transpept-like"/>
</dbReference>
<name>A0A4R3Z113_9GAMM</name>
<comment type="caution">
    <text evidence="2">The sequence shown here is derived from an EMBL/GenBank/DDBJ whole genome shotgun (WGS) entry which is preliminary data.</text>
</comment>
<proteinExistence type="predicted"/>
<protein>
    <submittedName>
        <fullName evidence="2">Beta-lactamase</fullName>
    </submittedName>
</protein>
<dbReference type="PANTHER" id="PTHR46825:SF7">
    <property type="entry name" value="D-ALANYL-D-ALANINE CARBOXYPEPTIDASE"/>
    <property type="match status" value="1"/>
</dbReference>